<dbReference type="Proteomes" id="UP000295550">
    <property type="component" value="Unassembled WGS sequence"/>
</dbReference>
<organism evidence="2 3">
    <name type="scientific">Photorhabdus luminescens subsp. mexicana</name>
    <dbReference type="NCBI Taxonomy" id="2100167"/>
    <lineage>
        <taxon>Bacteria</taxon>
        <taxon>Pseudomonadati</taxon>
        <taxon>Pseudomonadota</taxon>
        <taxon>Gammaproteobacteria</taxon>
        <taxon>Enterobacterales</taxon>
        <taxon>Morganellaceae</taxon>
        <taxon>Photorhabdus</taxon>
    </lineage>
</organism>
<evidence type="ECO:0000259" key="1">
    <source>
        <dbReference type="Pfam" id="PF12684"/>
    </source>
</evidence>
<dbReference type="RefSeq" id="WP_132348778.1">
    <property type="nucleotide sequence ID" value="NZ_CAWOLF010000052.1"/>
</dbReference>
<dbReference type="AlphaFoldDB" id="A0A4V2X429"/>
<accession>A0A4V2X429</accession>
<dbReference type="Gene3D" id="3.90.320.10">
    <property type="match status" value="1"/>
</dbReference>
<gene>
    <name evidence="2" type="ORF">C5468_24485</name>
</gene>
<feature type="domain" description="Putative exodeoxyribonuclease 8 PDDEXK-like" evidence="1">
    <location>
        <begin position="23"/>
        <end position="254"/>
    </location>
</feature>
<evidence type="ECO:0000313" key="3">
    <source>
        <dbReference type="Proteomes" id="UP000295550"/>
    </source>
</evidence>
<reference evidence="2 3" key="1">
    <citation type="journal article" date="2019" name="Int. J. Syst. Evol. Microbiol.">
        <title>Photorhabdus khanii subsp. guanajuatensis subsp. nov., isolated from Heterorhabditis atacamensis, and Photorhabdus luminescens subsp. mexicana subsp. nov., isolated from Heterorhabditis mexicana entomopathogenic nematodes.</title>
        <authorList>
            <person name="Machado R.A.R."/>
            <person name="Bruno P."/>
            <person name="Arce C.C.M."/>
            <person name="Liechti N."/>
            <person name="Kohler A."/>
            <person name="Bernal J."/>
            <person name="Bruggmann R."/>
            <person name="Turlings T.C.J."/>
        </authorList>
    </citation>
    <scope>NUCLEOTIDE SEQUENCE [LARGE SCALE GENOMIC DNA]</scope>
    <source>
        <strain evidence="2 3">MEX47-22</strain>
    </source>
</reference>
<protein>
    <submittedName>
        <fullName evidence="2">Exodeoxyribonuclease VIII</fullName>
    </submittedName>
</protein>
<dbReference type="EMBL" id="PUJX01000052">
    <property type="protein sequence ID" value="TDB42645.1"/>
    <property type="molecule type" value="Genomic_DNA"/>
</dbReference>
<dbReference type="InterPro" id="IPR011604">
    <property type="entry name" value="PDDEXK-like_dom_sf"/>
</dbReference>
<dbReference type="Pfam" id="PF12684">
    <property type="entry name" value="DUF3799"/>
    <property type="match status" value="1"/>
</dbReference>
<evidence type="ECO:0000313" key="2">
    <source>
        <dbReference type="EMBL" id="TDB42645.1"/>
    </source>
</evidence>
<comment type="caution">
    <text evidence="2">The sequence shown here is derived from an EMBL/GenBank/DDBJ whole genome shotgun (WGS) entry which is preliminary data.</text>
</comment>
<dbReference type="InterPro" id="IPR024432">
    <property type="entry name" value="Put_RecE_PDDEXK-like_dom"/>
</dbReference>
<name>A0A4V2X429_PHOLU</name>
<proteinExistence type="predicted"/>
<sequence length="272" mass="31659">MKPGIYYDISNEDYHLGPGVSKSQLDAIAINPAFLQWMKKAPMDEEKIKALDMGTALHCLLLEPDQFSNRFIEAPEFNRRTNQGKADEKEFLSQCSNTGKIVMDYEQHRKLKIMRDSAMAHPGARYLLDAEGHCETSIYWNDIETGELCRIRPDKFLKEKLLIVDVKKVDDINRFSRHIEEFRYHVQAAMYCEGFKQHFGQSPSFAFIAVSESIDCGRYPVRLFVLDDDDHDVGYSLFRRDIETYHKCKTSDNWGLGFEVIQRPAWARNRDE</sequence>